<dbReference type="AlphaFoldDB" id="A0A0S4JWJ3"/>
<evidence type="ECO:0000313" key="3">
    <source>
        <dbReference type="Proteomes" id="UP000051952"/>
    </source>
</evidence>
<dbReference type="VEuPathDB" id="TriTrypDB:BSAL_43195"/>
<feature type="region of interest" description="Disordered" evidence="1">
    <location>
        <begin position="603"/>
        <end position="630"/>
    </location>
</feature>
<dbReference type="EMBL" id="CYKH01002157">
    <property type="protein sequence ID" value="CUG93500.1"/>
    <property type="molecule type" value="Genomic_DNA"/>
</dbReference>
<keyword evidence="3" id="KW-1185">Reference proteome</keyword>
<evidence type="ECO:0000313" key="2">
    <source>
        <dbReference type="EMBL" id="CUG93500.1"/>
    </source>
</evidence>
<feature type="non-terminal residue" evidence="2">
    <location>
        <position position="694"/>
    </location>
</feature>
<feature type="compositionally biased region" description="Polar residues" evidence="1">
    <location>
        <begin position="208"/>
        <end position="218"/>
    </location>
</feature>
<organism evidence="2 3">
    <name type="scientific">Bodo saltans</name>
    <name type="common">Flagellated protozoan</name>
    <dbReference type="NCBI Taxonomy" id="75058"/>
    <lineage>
        <taxon>Eukaryota</taxon>
        <taxon>Discoba</taxon>
        <taxon>Euglenozoa</taxon>
        <taxon>Kinetoplastea</taxon>
        <taxon>Metakinetoplastina</taxon>
        <taxon>Eubodonida</taxon>
        <taxon>Bodonidae</taxon>
        <taxon>Bodo</taxon>
    </lineage>
</organism>
<dbReference type="Proteomes" id="UP000051952">
    <property type="component" value="Unassembled WGS sequence"/>
</dbReference>
<proteinExistence type="predicted"/>
<accession>A0A0S4JWJ3</accession>
<feature type="region of interest" description="Disordered" evidence="1">
    <location>
        <begin position="208"/>
        <end position="233"/>
    </location>
</feature>
<reference evidence="3" key="1">
    <citation type="submission" date="2015-09" db="EMBL/GenBank/DDBJ databases">
        <authorList>
            <consortium name="Pathogen Informatics"/>
        </authorList>
    </citation>
    <scope>NUCLEOTIDE SEQUENCE [LARGE SCALE GENOMIC DNA]</scope>
    <source>
        <strain evidence="3">Lake Konstanz</strain>
    </source>
</reference>
<feature type="compositionally biased region" description="Pro residues" evidence="1">
    <location>
        <begin position="221"/>
        <end position="232"/>
    </location>
</feature>
<evidence type="ECO:0000256" key="1">
    <source>
        <dbReference type="SAM" id="MobiDB-lite"/>
    </source>
</evidence>
<name>A0A0S4JWJ3_BODSA</name>
<gene>
    <name evidence="2" type="ORF">BSAL_43195</name>
</gene>
<sequence length="694" mass="75540">MQHPKYPLGTQCAEKLPFVLPSSRAPHSSSYLASRLHTVSGPSSEANTSRRLQDTSVVDVTVVVSDDSFQENAPVATYHVPISGTLLHSATSVSKASNMTPYEKALLECKAALMPPHLTSQEADARRRALTLERRRDIVAKYTRPLGAPRAATSNTTLALAGKAVGSSATRDRTPPKPLSVARQAYLQRKATRSVTPPAERLVNTIGSTKGAQPTTLVPKSPRPMPQSPLQPQPVAVTQPAAVTIALRQDHQSVETPQDNVLRIDRGTSTDVIVEHHVASKEVWTIPDTIRQPAAPLVEPHKSNQKVASRKSRSVSPDTISLNVSTSASRVQSRSSSPLAFALGPELLSSASRAPAPSQNIFAGRFDAPRPLRQRHEAKSIASSAVGWLAGSALLHCDIRENMTNTNKSSEAAFADVFVVKPLPNPRPCFSSDYVLDEAARDGELAALVALRAPRRSLPAAASAQSLNGDVIVSSMIARTLATATHLIPLATLADASNFDIKKSCLSRWHRAAIAQRAERFERHGTSSKVFRQWYRSTVNSRLERMAAQVHTVSLLRRICSAGVVPRFKASSFYRFCTLRKLWQHWKLQRYVVSLRRERSPHIAEDSPATVARETSPSPLPPAHHKSISSSFDRHGHVEIPPSFIAPHVTSDADGHLSNHEHTTSSATIAAMLQRHSAQGVEWFDGYPLLLAAR</sequence>
<feature type="region of interest" description="Disordered" evidence="1">
    <location>
        <begin position="299"/>
        <end position="320"/>
    </location>
</feature>
<protein>
    <submittedName>
        <fullName evidence="2">Uncharacterized protein</fullName>
    </submittedName>
</protein>